<dbReference type="InterPro" id="IPR019042">
    <property type="entry name" value="Restrct_endonuc_II_CfrBI"/>
</dbReference>
<reference evidence="2" key="1">
    <citation type="journal article" date="2019" name="Int. J. Syst. Evol. Microbiol.">
        <title>The Global Catalogue of Microorganisms (GCM) 10K type strain sequencing project: providing services to taxonomists for standard genome sequencing and annotation.</title>
        <authorList>
            <consortium name="The Broad Institute Genomics Platform"/>
            <consortium name="The Broad Institute Genome Sequencing Center for Infectious Disease"/>
            <person name="Wu L."/>
            <person name="Ma J."/>
        </authorList>
    </citation>
    <scope>NUCLEOTIDE SEQUENCE [LARGE SCALE GENOMIC DNA]</scope>
    <source>
        <strain evidence="2">CECT 7649</strain>
    </source>
</reference>
<evidence type="ECO:0000313" key="1">
    <source>
        <dbReference type="EMBL" id="MFD0982956.1"/>
    </source>
</evidence>
<dbReference type="GO" id="GO:0004519">
    <property type="term" value="F:endonuclease activity"/>
    <property type="evidence" value="ECO:0007669"/>
    <property type="project" value="UniProtKB-KW"/>
</dbReference>
<organism evidence="1 2">
    <name type="scientific">Flavobacterium myungsuense</name>
    <dbReference type="NCBI Taxonomy" id="651823"/>
    <lineage>
        <taxon>Bacteria</taxon>
        <taxon>Pseudomonadati</taxon>
        <taxon>Bacteroidota</taxon>
        <taxon>Flavobacteriia</taxon>
        <taxon>Flavobacteriales</taxon>
        <taxon>Flavobacteriaceae</taxon>
        <taxon>Flavobacterium</taxon>
    </lineage>
</organism>
<keyword evidence="2" id="KW-1185">Reference proteome</keyword>
<dbReference type="Pfam" id="PF09516">
    <property type="entry name" value="RE_CfrBI"/>
    <property type="match status" value="1"/>
</dbReference>
<name>A0ABW3IZP2_9FLAO</name>
<dbReference type="RefSeq" id="WP_379755598.1">
    <property type="nucleotide sequence ID" value="NZ_JBHSYB010000020.1"/>
</dbReference>
<keyword evidence="1" id="KW-0540">Nuclease</keyword>
<dbReference type="EC" id="3.1.21.-" evidence="1"/>
<sequence length="299" mass="34120">MTLTDQVVKNIIKRLVKGQDYRIEVVALINAEFLQFAIDFFKKVIEAKFANKDVTVDWYKQTFLNSKLSSDEIAINSGLNKKTITNMYNSASKEIVIDASNEHYDVLYQSISNLIEAQPDIDLTLTIKFRGVSVELNINESLIVINTLAVKRSALRGGLWSTAGKRVEKYLMASLCKVYSVPFEHFDQSKIPSSIREVDFYLINGDTYSRCEVKMMGRGNPESADAIFARESNVFVSDKLSDLNKREADRLNVKWVELRDENGYKRFGQILKELGIPHTEFNGNLDEHLDKILSELLDK</sequence>
<dbReference type="EMBL" id="JBHTIZ010000005">
    <property type="protein sequence ID" value="MFD0982956.1"/>
    <property type="molecule type" value="Genomic_DNA"/>
</dbReference>
<keyword evidence="1" id="KW-0255">Endonuclease</keyword>
<proteinExistence type="predicted"/>
<evidence type="ECO:0000313" key="2">
    <source>
        <dbReference type="Proteomes" id="UP001597051"/>
    </source>
</evidence>
<accession>A0ABW3IZP2</accession>
<dbReference type="GO" id="GO:0016787">
    <property type="term" value="F:hydrolase activity"/>
    <property type="evidence" value="ECO:0007669"/>
    <property type="project" value="UniProtKB-KW"/>
</dbReference>
<gene>
    <name evidence="1" type="ORF">ACFQ0S_00565</name>
</gene>
<keyword evidence="1" id="KW-0378">Hydrolase</keyword>
<comment type="caution">
    <text evidence="1">The sequence shown here is derived from an EMBL/GenBank/DDBJ whole genome shotgun (WGS) entry which is preliminary data.</text>
</comment>
<dbReference type="Proteomes" id="UP001597051">
    <property type="component" value="Unassembled WGS sequence"/>
</dbReference>
<protein>
    <submittedName>
        <fullName evidence="1">CfrBI family restriction endonuclease</fullName>
        <ecNumber evidence="1">3.1.21.-</ecNumber>
    </submittedName>
</protein>